<dbReference type="KEGG" id="ngr:NAEGRDRAFT_72015"/>
<dbReference type="InParanoid" id="D2VSP6"/>
<keyword evidence="2" id="KW-1185">Reference proteome</keyword>
<dbReference type="AlphaFoldDB" id="D2VSP6"/>
<dbReference type="RefSeq" id="XP_002672971.1">
    <property type="nucleotide sequence ID" value="XM_002672925.1"/>
</dbReference>
<dbReference type="GeneID" id="8858362"/>
<dbReference type="EMBL" id="GG738894">
    <property type="protein sequence ID" value="EFC40227.1"/>
    <property type="molecule type" value="Genomic_DNA"/>
</dbReference>
<name>D2VSP6_NAEGR</name>
<reference evidence="1 2" key="1">
    <citation type="journal article" date="2010" name="Cell">
        <title>The genome of Naegleria gruberi illuminates early eukaryotic versatility.</title>
        <authorList>
            <person name="Fritz-Laylin L.K."/>
            <person name="Prochnik S.E."/>
            <person name="Ginger M.L."/>
            <person name="Dacks J.B."/>
            <person name="Carpenter M.L."/>
            <person name="Field M.C."/>
            <person name="Kuo A."/>
            <person name="Paredez A."/>
            <person name="Chapman J."/>
            <person name="Pham J."/>
            <person name="Shu S."/>
            <person name="Neupane R."/>
            <person name="Cipriano M."/>
            <person name="Mancuso J."/>
            <person name="Tu H."/>
            <person name="Salamov A."/>
            <person name="Lindquist E."/>
            <person name="Shapiro H."/>
            <person name="Lucas S."/>
            <person name="Grigoriev I.V."/>
            <person name="Cande W.Z."/>
            <person name="Fulton C."/>
            <person name="Rokhsar D.S."/>
            <person name="Dawson S.C."/>
        </authorList>
    </citation>
    <scope>NUCLEOTIDE SEQUENCE [LARGE SCALE GENOMIC DNA]</scope>
    <source>
        <strain evidence="1 2">NEG-M</strain>
    </source>
</reference>
<proteinExistence type="predicted"/>
<gene>
    <name evidence="1" type="ORF">NAEGRDRAFT_72015</name>
</gene>
<accession>D2VSP6</accession>
<evidence type="ECO:0000313" key="2">
    <source>
        <dbReference type="Proteomes" id="UP000006671"/>
    </source>
</evidence>
<evidence type="ECO:0000313" key="1">
    <source>
        <dbReference type="EMBL" id="EFC40227.1"/>
    </source>
</evidence>
<dbReference type="VEuPathDB" id="AmoebaDB:NAEGRDRAFT_72015"/>
<sequence>MLIIQDDLPSPFSDLMIISYDDDDDENINSNNNGKESFVMLQKKLARHVCNEGCFAHLPVINYRHLFVDSHHECLEVGPSHNLLDEKCEKSYSKLAIEILDEFIRESDSFVGIVNKIHFLEPNSLYFSENNIDRLDQFTIEYRKCGKICLYHKVDLDFDIIILLINKFEFLYLGNADSQAFYGMPGLTYSSSHNCDEMSSLFPKKIANDSFDPIPLDKLLLEAKNYFQFVLY</sequence>
<dbReference type="Proteomes" id="UP000006671">
    <property type="component" value="Unassembled WGS sequence"/>
</dbReference>
<organism evidence="2">
    <name type="scientific">Naegleria gruberi</name>
    <name type="common">Amoeba</name>
    <dbReference type="NCBI Taxonomy" id="5762"/>
    <lineage>
        <taxon>Eukaryota</taxon>
        <taxon>Discoba</taxon>
        <taxon>Heterolobosea</taxon>
        <taxon>Tetramitia</taxon>
        <taxon>Eutetramitia</taxon>
        <taxon>Vahlkampfiidae</taxon>
        <taxon>Naegleria</taxon>
    </lineage>
</organism>
<protein>
    <submittedName>
        <fullName evidence="1">Predicted protein</fullName>
    </submittedName>
</protein>